<protein>
    <submittedName>
        <fullName evidence="2">Uncharacterized protein</fullName>
    </submittedName>
</protein>
<organism evidence="2 3">
    <name type="scientific">Panicum hallii var. hallii</name>
    <dbReference type="NCBI Taxonomy" id="1504633"/>
    <lineage>
        <taxon>Eukaryota</taxon>
        <taxon>Viridiplantae</taxon>
        <taxon>Streptophyta</taxon>
        <taxon>Embryophyta</taxon>
        <taxon>Tracheophyta</taxon>
        <taxon>Spermatophyta</taxon>
        <taxon>Magnoliopsida</taxon>
        <taxon>Liliopsida</taxon>
        <taxon>Poales</taxon>
        <taxon>Poaceae</taxon>
        <taxon>PACMAD clade</taxon>
        <taxon>Panicoideae</taxon>
        <taxon>Panicodae</taxon>
        <taxon>Paniceae</taxon>
        <taxon>Panicinae</taxon>
        <taxon>Panicum</taxon>
        <taxon>Panicum sect. Panicum</taxon>
    </lineage>
</organism>
<reference evidence="2 3" key="1">
    <citation type="submission" date="2018-04" db="EMBL/GenBank/DDBJ databases">
        <title>WGS assembly of Panicum hallii var. hallii HAL2.</title>
        <authorList>
            <person name="Lovell J."/>
            <person name="Jenkins J."/>
            <person name="Lowry D."/>
            <person name="Mamidi S."/>
            <person name="Sreedasyam A."/>
            <person name="Weng X."/>
            <person name="Barry K."/>
            <person name="Bonette J."/>
            <person name="Campitelli B."/>
            <person name="Daum C."/>
            <person name="Gordon S."/>
            <person name="Gould B."/>
            <person name="Lipzen A."/>
            <person name="MacQueen A."/>
            <person name="Palacio-Mejia J."/>
            <person name="Plott C."/>
            <person name="Shakirov E."/>
            <person name="Shu S."/>
            <person name="Yoshinaga Y."/>
            <person name="Zane M."/>
            <person name="Rokhsar D."/>
            <person name="Grimwood J."/>
            <person name="Schmutz J."/>
            <person name="Juenger T."/>
        </authorList>
    </citation>
    <scope>NUCLEOTIDE SEQUENCE [LARGE SCALE GENOMIC DNA]</scope>
    <source>
        <strain evidence="3">cv. HAL2</strain>
    </source>
</reference>
<evidence type="ECO:0000313" key="3">
    <source>
        <dbReference type="Proteomes" id="UP000244336"/>
    </source>
</evidence>
<evidence type="ECO:0000313" key="2">
    <source>
        <dbReference type="EMBL" id="PUZ73796.1"/>
    </source>
</evidence>
<gene>
    <name evidence="2" type="ORF">GQ55_1G016300</name>
</gene>
<feature type="signal peptide" evidence="1">
    <location>
        <begin position="1"/>
        <end position="15"/>
    </location>
</feature>
<dbReference type="EMBL" id="CM009749">
    <property type="protein sequence ID" value="PUZ73796.1"/>
    <property type="molecule type" value="Genomic_DNA"/>
</dbReference>
<sequence length="43" mass="4801">MLKLLHAFWVTTSLGQVLSIARRNYPSSSCVPVIDDLLSLNLK</sequence>
<name>A0A2T7F133_9POAL</name>
<proteinExistence type="predicted"/>
<accession>A0A2T7F133</accession>
<feature type="chain" id="PRO_5015475875" evidence="1">
    <location>
        <begin position="16"/>
        <end position="43"/>
    </location>
</feature>
<dbReference type="Gramene" id="PUZ73796">
    <property type="protein sequence ID" value="PUZ73796"/>
    <property type="gene ID" value="GQ55_1G016300"/>
</dbReference>
<dbReference type="Proteomes" id="UP000244336">
    <property type="component" value="Chromosome 1"/>
</dbReference>
<evidence type="ECO:0000256" key="1">
    <source>
        <dbReference type="SAM" id="SignalP"/>
    </source>
</evidence>
<keyword evidence="3" id="KW-1185">Reference proteome</keyword>
<dbReference type="AlphaFoldDB" id="A0A2T7F133"/>
<keyword evidence="1" id="KW-0732">Signal</keyword>